<gene>
    <name evidence="5" type="ORF">GRI72_04215</name>
</gene>
<organism evidence="5 6">
    <name type="scientific">Pelagerythrobacter marinus</name>
    <dbReference type="NCBI Taxonomy" id="538382"/>
    <lineage>
        <taxon>Bacteria</taxon>
        <taxon>Pseudomonadati</taxon>
        <taxon>Pseudomonadota</taxon>
        <taxon>Alphaproteobacteria</taxon>
        <taxon>Sphingomonadales</taxon>
        <taxon>Erythrobacteraceae</taxon>
        <taxon>Pelagerythrobacter</taxon>
    </lineage>
</organism>
<feature type="compositionally biased region" description="Gly residues" evidence="3">
    <location>
        <begin position="334"/>
        <end position="350"/>
    </location>
</feature>
<dbReference type="Gene3D" id="1.10.287.130">
    <property type="match status" value="1"/>
</dbReference>
<dbReference type="SMART" id="SM00388">
    <property type="entry name" value="HisKA"/>
    <property type="match status" value="1"/>
</dbReference>
<sequence>MQFDDRLATVLRHRAGSGRAARTQFRQLLDLLGARRGGFERGLTSAAWLRLGALGEAIPPGERAAMIRDRGWHFRNPELAAHLAEDEPEVAAAALSRADLVEEDWEALIPRLPVRARGFLRLRRDLPPGAVELLERLGIHDRGLPLPGPAEADETVAEARAPQPAPPSAAEGIESTAERAFVATPANDEGAPDADEETAIGALVRRIEAFQRARSEKPAADPSPRLPLDEEDEGDLPPLRGFAFTTDAAGRIDWAEPGVAPMVVGTRLSGEAARRALRTWQRLDGARIALRGAEPVAGEWIVDAAPRFAAPGGHFYGLAGKFRRPALQCAPGAARGGGSGNTGGNTGADPGGESDRIRQLLHELRTPVNAIQGFAEVIQQQVFGEVPHEYRALAANIAGDAARMLAGFDELDRLARIETGALEPAEGECDFARLCRGLAKQLESVLAPRLSGFELDIPAGPAIVPLALREGEALAWRFLATLATALGAGETVALSLSGESGVMRLDAGLPASLAAEEDVFAAVPQASQGALSAGMFGAGFALRLVRAEAGLAGGDLQRVDDTLRLALPLLTASGRDSSAMTEREQKRTPEAR</sequence>
<name>A0ABW9UT41_9SPHN</name>
<evidence type="ECO:0000256" key="3">
    <source>
        <dbReference type="SAM" id="MobiDB-lite"/>
    </source>
</evidence>
<dbReference type="EC" id="2.7.13.3" evidence="2"/>
<feature type="domain" description="Signal transduction histidine kinase dimerisation/phosphoacceptor" evidence="4">
    <location>
        <begin position="352"/>
        <end position="420"/>
    </location>
</feature>
<evidence type="ECO:0000256" key="1">
    <source>
        <dbReference type="ARBA" id="ARBA00000085"/>
    </source>
</evidence>
<comment type="catalytic activity">
    <reaction evidence="1">
        <text>ATP + protein L-histidine = ADP + protein N-phospho-L-histidine.</text>
        <dbReference type="EC" id="2.7.13.3"/>
    </reaction>
</comment>
<reference evidence="5 6" key="1">
    <citation type="submission" date="2019-12" db="EMBL/GenBank/DDBJ databases">
        <title>Genomic-based taxomic classification of the family Erythrobacteraceae.</title>
        <authorList>
            <person name="Xu L."/>
        </authorList>
    </citation>
    <scope>NUCLEOTIDE SEQUENCE [LARGE SCALE GENOMIC DNA]</scope>
    <source>
        <strain evidence="5 6">H32</strain>
    </source>
</reference>
<evidence type="ECO:0000313" key="6">
    <source>
        <dbReference type="Proteomes" id="UP000444401"/>
    </source>
</evidence>
<evidence type="ECO:0000259" key="4">
    <source>
        <dbReference type="SMART" id="SM00388"/>
    </source>
</evidence>
<keyword evidence="6" id="KW-1185">Reference proteome</keyword>
<feature type="region of interest" description="Disordered" evidence="3">
    <location>
        <begin position="144"/>
        <end position="173"/>
    </location>
</feature>
<dbReference type="SUPFAM" id="SSF47384">
    <property type="entry name" value="Homodimeric domain of signal transducing histidine kinase"/>
    <property type="match status" value="1"/>
</dbReference>
<dbReference type="InterPro" id="IPR036097">
    <property type="entry name" value="HisK_dim/P_sf"/>
</dbReference>
<protein>
    <recommendedName>
        <fullName evidence="2">histidine kinase</fullName>
        <ecNumber evidence="2">2.7.13.3</ecNumber>
    </recommendedName>
</protein>
<keyword evidence="5" id="KW-0418">Kinase</keyword>
<comment type="caution">
    <text evidence="5">The sequence shown here is derived from an EMBL/GenBank/DDBJ whole genome shotgun (WGS) entry which is preliminary data.</text>
</comment>
<dbReference type="EMBL" id="WTYO01000002">
    <property type="protein sequence ID" value="MXO68034.1"/>
    <property type="molecule type" value="Genomic_DNA"/>
</dbReference>
<dbReference type="GO" id="GO:0016301">
    <property type="term" value="F:kinase activity"/>
    <property type="evidence" value="ECO:0007669"/>
    <property type="project" value="UniProtKB-KW"/>
</dbReference>
<dbReference type="CDD" id="cd00082">
    <property type="entry name" value="HisKA"/>
    <property type="match status" value="1"/>
</dbReference>
<evidence type="ECO:0000313" key="5">
    <source>
        <dbReference type="EMBL" id="MXO68034.1"/>
    </source>
</evidence>
<dbReference type="RefSeq" id="WP_160732700.1">
    <property type="nucleotide sequence ID" value="NZ_WTYO01000002.1"/>
</dbReference>
<dbReference type="InterPro" id="IPR003661">
    <property type="entry name" value="HisK_dim/P_dom"/>
</dbReference>
<dbReference type="Proteomes" id="UP000444401">
    <property type="component" value="Unassembled WGS sequence"/>
</dbReference>
<feature type="region of interest" description="Disordered" evidence="3">
    <location>
        <begin position="330"/>
        <end position="354"/>
    </location>
</feature>
<feature type="region of interest" description="Disordered" evidence="3">
    <location>
        <begin position="211"/>
        <end position="238"/>
    </location>
</feature>
<accession>A0ABW9UT41</accession>
<dbReference type="Pfam" id="PF00512">
    <property type="entry name" value="HisKA"/>
    <property type="match status" value="1"/>
</dbReference>
<evidence type="ECO:0000256" key="2">
    <source>
        <dbReference type="ARBA" id="ARBA00012438"/>
    </source>
</evidence>
<proteinExistence type="predicted"/>
<keyword evidence="5" id="KW-0808">Transferase</keyword>